<sequence length="137" mass="15439">MDINRPKTHAEVTEVFYRYETALVTNDVATLDALFWSSDHTVRLGASENLFGQDEILAFRKARPSVGLARSLLQVVITTFGDDFATTNAIFTRADWPATRTGRQSQSLVKFPATGWQIVSAHVSIVDLEQRQIRERL</sequence>
<evidence type="ECO:0008006" key="3">
    <source>
        <dbReference type="Google" id="ProtNLM"/>
    </source>
</evidence>
<organism evidence="1 2">
    <name type="scientific">Roseovarius mucosus DSM 17069</name>
    <dbReference type="NCBI Taxonomy" id="1288298"/>
    <lineage>
        <taxon>Bacteria</taxon>
        <taxon>Pseudomonadati</taxon>
        <taxon>Pseudomonadota</taxon>
        <taxon>Alphaproteobacteria</taxon>
        <taxon>Rhodobacterales</taxon>
        <taxon>Roseobacteraceae</taxon>
        <taxon>Roseovarius</taxon>
    </lineage>
</organism>
<dbReference type="PATRIC" id="fig|1288298.3.peg.641"/>
<dbReference type="HOGENOM" id="CLU_128775_0_0_5"/>
<dbReference type="Pfam" id="PF11533">
    <property type="entry name" value="AtzH-like"/>
    <property type="match status" value="1"/>
</dbReference>
<dbReference type="NCBIfam" id="NF033625">
    <property type="entry name" value="HpxZ"/>
    <property type="match status" value="1"/>
</dbReference>
<dbReference type="Proteomes" id="UP000030021">
    <property type="component" value="Unassembled WGS sequence"/>
</dbReference>
<dbReference type="Gene3D" id="3.10.450.50">
    <property type="match status" value="1"/>
</dbReference>
<reference evidence="1 2" key="1">
    <citation type="submission" date="2013-01" db="EMBL/GenBank/DDBJ databases">
        <authorList>
            <person name="Fiebig A."/>
            <person name="Goeker M."/>
            <person name="Klenk H.-P.P."/>
        </authorList>
    </citation>
    <scope>NUCLEOTIDE SEQUENCE [LARGE SCALE GENOMIC DNA]</scope>
    <source>
        <strain evidence="1 2">DSM 17069</strain>
    </source>
</reference>
<gene>
    <name evidence="1" type="ORF">rosmuc_00640</name>
</gene>
<dbReference type="AlphaFoldDB" id="A0A0A0HQA8"/>
<accession>A0A0A0HQA8</accession>
<evidence type="ECO:0000313" key="1">
    <source>
        <dbReference type="EMBL" id="KGM89156.1"/>
    </source>
</evidence>
<dbReference type="eggNOG" id="COG4319">
    <property type="taxonomic scope" value="Bacteria"/>
</dbReference>
<proteinExistence type="predicted"/>
<name>A0A0A0HQA8_9RHOB</name>
<dbReference type="SUPFAM" id="SSF54427">
    <property type="entry name" value="NTF2-like"/>
    <property type="match status" value="1"/>
</dbReference>
<dbReference type="STRING" id="215743.ROSMUCSMR3_02137"/>
<dbReference type="RefSeq" id="WP_052115251.1">
    <property type="nucleotide sequence ID" value="NZ_KN293976.1"/>
</dbReference>
<dbReference type="EMBL" id="AONH01000002">
    <property type="protein sequence ID" value="KGM89156.1"/>
    <property type="molecule type" value="Genomic_DNA"/>
</dbReference>
<evidence type="ECO:0000313" key="2">
    <source>
        <dbReference type="Proteomes" id="UP000030021"/>
    </source>
</evidence>
<protein>
    <recommendedName>
        <fullName evidence="3">DUF4440 domain-containing protein</fullName>
    </recommendedName>
</protein>
<dbReference type="InterPro" id="IPR032710">
    <property type="entry name" value="NTF2-like_dom_sf"/>
</dbReference>
<comment type="caution">
    <text evidence="1">The sequence shown here is derived from an EMBL/GenBank/DDBJ whole genome shotgun (WGS) entry which is preliminary data.</text>
</comment>
<dbReference type="InterPro" id="IPR024507">
    <property type="entry name" value="AtzH-like"/>
</dbReference>